<accession>A0A836JMJ6</accession>
<dbReference type="InterPro" id="IPR038565">
    <property type="entry name" value="CLIP_sf"/>
</dbReference>
<dbReference type="PROSITE" id="PS00134">
    <property type="entry name" value="TRYPSIN_HIS"/>
    <property type="match status" value="3"/>
</dbReference>
<evidence type="ECO:0000313" key="16">
    <source>
        <dbReference type="EMBL" id="KAG5319056.1"/>
    </source>
</evidence>
<keyword evidence="5" id="KW-0732">Signal</keyword>
<dbReference type="Proteomes" id="UP000670152">
    <property type="component" value="Unassembled WGS sequence"/>
</dbReference>
<keyword evidence="3 13" id="KW-0645">Protease</keyword>
<evidence type="ECO:0000259" key="15">
    <source>
        <dbReference type="PROSITE" id="PS51888"/>
    </source>
</evidence>
<evidence type="ECO:0000256" key="9">
    <source>
        <dbReference type="ARBA" id="ARBA00023145"/>
    </source>
</evidence>
<evidence type="ECO:0000256" key="11">
    <source>
        <dbReference type="ARBA" id="ARBA00023180"/>
    </source>
</evidence>
<organism evidence="16 17">
    <name type="scientific">Acromyrmex heyeri</name>
    <dbReference type="NCBI Taxonomy" id="230685"/>
    <lineage>
        <taxon>Eukaryota</taxon>
        <taxon>Metazoa</taxon>
        <taxon>Ecdysozoa</taxon>
        <taxon>Arthropoda</taxon>
        <taxon>Hexapoda</taxon>
        <taxon>Insecta</taxon>
        <taxon>Pterygota</taxon>
        <taxon>Neoptera</taxon>
        <taxon>Endopterygota</taxon>
        <taxon>Hymenoptera</taxon>
        <taxon>Apocrita</taxon>
        <taxon>Aculeata</taxon>
        <taxon>Formicoidea</taxon>
        <taxon>Formicidae</taxon>
        <taxon>Myrmicinae</taxon>
        <taxon>Acromyrmex</taxon>
    </lineage>
</organism>
<evidence type="ECO:0000256" key="5">
    <source>
        <dbReference type="ARBA" id="ARBA00022729"/>
    </source>
</evidence>
<evidence type="ECO:0000256" key="8">
    <source>
        <dbReference type="ARBA" id="ARBA00022837"/>
    </source>
</evidence>
<evidence type="ECO:0000313" key="17">
    <source>
        <dbReference type="Proteomes" id="UP000670152"/>
    </source>
</evidence>
<dbReference type="CDD" id="cd00190">
    <property type="entry name" value="Tryp_SPc"/>
    <property type="match status" value="3"/>
</dbReference>
<dbReference type="Pfam" id="PF00089">
    <property type="entry name" value="Trypsin"/>
    <property type="match status" value="3"/>
</dbReference>
<keyword evidence="8" id="KW-0106">Calcium</keyword>
<dbReference type="GO" id="GO:0005576">
    <property type="term" value="C:extracellular region"/>
    <property type="evidence" value="ECO:0007669"/>
    <property type="project" value="UniProtKB-SubCell"/>
</dbReference>
<sequence length="1181" mass="132092">MKINEKDIYNFLKLYNHKISSHLIACSLIFQLSGRMRYSLLCTFLLVLSCNTAFSTTNVKKHPSWSLLEQNNCGNSNSDRIIGGKNASLGAYPWIARIGYSMPNVNDLSYSCGGTIINRRYVVTAAHCVVNLPEYFKVGGVRLGEHNILTDPDCEQGYCAEPVQDFLPESIIVHESYNKPEFKNDIAIIRLNKPVIYNEHVKPICMMNDELLSKDFVGEIAEVAGWGIFDINDPKPSTILQTVKLPIVKMDRCVMAFRRYAEISEDRQMCVGGVPGHDSCGGDSGGPLMQVNSLNGPPKYYFIGIVSFGQKSCGVSETPAIYSRVAAYTTWILNTMHPLHQLNTQHHRAIFLHVHREIYMNHFAEARQCVRSYLQLQQLNIKWKQFLPRIFRIHNRAFPFFTVIRLIITKLNNSIMSTSIFLVSLKFLTLLIISINAQYQSPRDQCTVDSQVGTCINARDCTLVSNILQQSREQAINYLRRNHCGFEGSNPLVCCVNSASISTRPNGVVTNPGTTSDPSWNSESSSSPIENFQIDLANNPLLSNDCGRDLSQRIVGGERTDLDEFPWMALVEYQKPNGRTTACGGVLISKRYILTAAHCVKGKDLPATWRLSSVRLGEYNTDTDRDCVPDSENSEICADDPITVGVEEQIAHENYRPTSRDQRYDIALLRLSRDVPFTRYIQPICLPSNSSLGGKLFVAGWGKTETSSASNIKLKLALPLAEKSLCDQTYVSAGVRLGLGQICAGGQKGKDSCRGDSGGPLMALERIADGTGKWTAVGVVSFGPSPCGMQGWPGVYTKVSDFINETLHYLERYLLKSYMLIPQINMMSIGLFVFFLALTAIDAQNKCSNSDVNCVNIRKCPEIISILTSSGQLSAETLQTLRNLQCEASNLENPPNPPDVTNHPNLRLLNHTLCGPITQAKLLGSNKTGIFQYPWMALIAYDTGRPNPEFRCGGTVISTRYVLTAAHCVTFLPGDLRLIGVRVGDHDLSKERDCDVNIKGHETRCAERYQDFGVESVHFHPEYTRTKLQNDIALIRLNSTVDFRPHNVRPICLPFGTATTLRHKKVVMTGWDMTELGLRNQELLQVTLTLVDNKQCKEMHRPIMQIWYKQLCFSGRKHVNFCLADSGELLQAPGVYNNRSIRMIQYGVVSYGLKQCDTEGFPGVYTNVAYYMDWILNTLTD</sequence>
<dbReference type="InterPro" id="IPR033116">
    <property type="entry name" value="TRYPSIN_SER"/>
</dbReference>
<evidence type="ECO:0000259" key="14">
    <source>
        <dbReference type="PROSITE" id="PS50240"/>
    </source>
</evidence>
<comment type="similarity">
    <text evidence="12">Belongs to the peptidase S1 family. CLIP subfamily.</text>
</comment>
<dbReference type="InterPro" id="IPR022700">
    <property type="entry name" value="CLIP"/>
</dbReference>
<dbReference type="GO" id="GO:0046872">
    <property type="term" value="F:metal ion binding"/>
    <property type="evidence" value="ECO:0007669"/>
    <property type="project" value="UniProtKB-KW"/>
</dbReference>
<dbReference type="PROSITE" id="PS00135">
    <property type="entry name" value="TRYPSIN_SER"/>
    <property type="match status" value="2"/>
</dbReference>
<dbReference type="FunFam" id="2.40.10.10:FF:000146">
    <property type="entry name" value="Serine protease 53"/>
    <property type="match status" value="1"/>
</dbReference>
<dbReference type="PANTHER" id="PTHR24256">
    <property type="entry name" value="TRYPTASE-RELATED"/>
    <property type="match status" value="1"/>
</dbReference>
<dbReference type="GO" id="GO:0006508">
    <property type="term" value="P:proteolysis"/>
    <property type="evidence" value="ECO:0007669"/>
    <property type="project" value="UniProtKB-KW"/>
</dbReference>
<dbReference type="PRINTS" id="PR00722">
    <property type="entry name" value="CHYMOTRYPSIN"/>
</dbReference>
<evidence type="ECO:0000256" key="10">
    <source>
        <dbReference type="ARBA" id="ARBA00023157"/>
    </source>
</evidence>
<keyword evidence="4" id="KW-0479">Metal-binding</keyword>
<evidence type="ECO:0000256" key="12">
    <source>
        <dbReference type="ARBA" id="ARBA00024195"/>
    </source>
</evidence>
<evidence type="ECO:0000256" key="3">
    <source>
        <dbReference type="ARBA" id="ARBA00022670"/>
    </source>
</evidence>
<keyword evidence="17" id="KW-1185">Reference proteome</keyword>
<proteinExistence type="inferred from homology"/>
<dbReference type="InterPro" id="IPR051487">
    <property type="entry name" value="Ser/Thr_Proteases_Immune/Dev"/>
</dbReference>
<evidence type="ECO:0000256" key="7">
    <source>
        <dbReference type="ARBA" id="ARBA00022825"/>
    </source>
</evidence>
<dbReference type="SMART" id="SM00680">
    <property type="entry name" value="CLIP"/>
    <property type="match status" value="2"/>
</dbReference>
<dbReference type="InterPro" id="IPR043504">
    <property type="entry name" value="Peptidase_S1_PA_chymotrypsin"/>
</dbReference>
<dbReference type="PROSITE" id="PS51888">
    <property type="entry name" value="CLIP"/>
    <property type="match status" value="1"/>
</dbReference>
<dbReference type="AlphaFoldDB" id="A0A836JMJ6"/>
<dbReference type="FunFam" id="2.40.10.10:FF:000078">
    <property type="entry name" value="Serine protease H137"/>
    <property type="match status" value="1"/>
</dbReference>
<dbReference type="InterPro" id="IPR001314">
    <property type="entry name" value="Peptidase_S1A"/>
</dbReference>
<evidence type="ECO:0000256" key="6">
    <source>
        <dbReference type="ARBA" id="ARBA00022801"/>
    </source>
</evidence>
<reference evidence="16 17" key="1">
    <citation type="submission" date="2020-02" db="EMBL/GenBank/DDBJ databases">
        <title>Relaxed selection underlies rapid genomic changes in the transitions from sociality to social parasitism in ants.</title>
        <authorList>
            <person name="Bi X."/>
        </authorList>
    </citation>
    <scope>NUCLEOTIDE SEQUENCE [LARGE SCALE GENOMIC DNA]</scope>
    <source>
        <strain evidence="16">BGI-DK2014b</strain>
        <tissue evidence="16">Whole body</tissue>
    </source>
</reference>
<gene>
    <name evidence="16" type="primary">Ea_1</name>
    <name evidence="16" type="ORF">G6Z77_0005934</name>
</gene>
<evidence type="ECO:0000256" key="2">
    <source>
        <dbReference type="ARBA" id="ARBA00022525"/>
    </source>
</evidence>
<dbReference type="GO" id="GO:0051604">
    <property type="term" value="P:protein maturation"/>
    <property type="evidence" value="ECO:0007669"/>
    <property type="project" value="UniProtKB-ARBA"/>
</dbReference>
<feature type="domain" description="Peptidase S1" evidence="14">
    <location>
        <begin position="922"/>
        <end position="1180"/>
    </location>
</feature>
<comment type="caution">
    <text evidence="16">The sequence shown here is derived from an EMBL/GenBank/DDBJ whole genome shotgun (WGS) entry which is preliminary data.</text>
</comment>
<feature type="non-terminal residue" evidence="16">
    <location>
        <position position="1"/>
    </location>
</feature>
<dbReference type="SMART" id="SM00020">
    <property type="entry name" value="Tryp_SPc"/>
    <property type="match status" value="3"/>
</dbReference>
<keyword evidence="2" id="KW-0964">Secreted</keyword>
<evidence type="ECO:0000256" key="1">
    <source>
        <dbReference type="ARBA" id="ARBA00004613"/>
    </source>
</evidence>
<dbReference type="PROSITE" id="PS50240">
    <property type="entry name" value="TRYPSIN_DOM"/>
    <property type="match status" value="3"/>
</dbReference>
<name>A0A836JMJ6_9HYME</name>
<dbReference type="SUPFAM" id="SSF50494">
    <property type="entry name" value="Trypsin-like serine proteases"/>
    <property type="match status" value="3"/>
</dbReference>
<feature type="domain" description="Clip" evidence="15">
    <location>
        <begin position="445"/>
        <end position="495"/>
    </location>
</feature>
<dbReference type="Pfam" id="PF12032">
    <property type="entry name" value="CLIP"/>
    <property type="match status" value="2"/>
</dbReference>
<dbReference type="InterPro" id="IPR018114">
    <property type="entry name" value="TRYPSIN_HIS"/>
</dbReference>
<dbReference type="FunFam" id="2.40.10.10:FF:000028">
    <property type="entry name" value="Serine protease easter"/>
    <property type="match status" value="2"/>
</dbReference>
<keyword evidence="9" id="KW-0865">Zymogen</keyword>
<feature type="domain" description="Peptidase S1" evidence="14">
    <location>
        <begin position="554"/>
        <end position="815"/>
    </location>
</feature>
<dbReference type="InterPro" id="IPR001254">
    <property type="entry name" value="Trypsin_dom"/>
</dbReference>
<dbReference type="Gene3D" id="3.30.1640.30">
    <property type="match status" value="1"/>
</dbReference>
<dbReference type="EMBL" id="JAANIB010010543">
    <property type="protein sequence ID" value="KAG5319056.1"/>
    <property type="molecule type" value="Genomic_DNA"/>
</dbReference>
<keyword evidence="11" id="KW-0325">Glycoprotein</keyword>
<protein>
    <submittedName>
        <fullName evidence="16">EAST protease</fullName>
    </submittedName>
</protein>
<comment type="subcellular location">
    <subcellularLocation>
        <location evidence="1">Secreted</location>
    </subcellularLocation>
</comment>
<dbReference type="InterPro" id="IPR009003">
    <property type="entry name" value="Peptidase_S1_PA"/>
</dbReference>
<dbReference type="OrthoDB" id="9028152at2759"/>
<keyword evidence="6 13" id="KW-0378">Hydrolase</keyword>
<keyword evidence="10" id="KW-1015">Disulfide bond</keyword>
<evidence type="ECO:0000256" key="13">
    <source>
        <dbReference type="RuleBase" id="RU363034"/>
    </source>
</evidence>
<feature type="domain" description="Peptidase S1" evidence="14">
    <location>
        <begin position="81"/>
        <end position="337"/>
    </location>
</feature>
<keyword evidence="7 13" id="KW-0720">Serine protease</keyword>
<dbReference type="Gene3D" id="2.40.10.10">
    <property type="entry name" value="Trypsin-like serine proteases"/>
    <property type="match status" value="6"/>
</dbReference>
<dbReference type="GO" id="GO:0004252">
    <property type="term" value="F:serine-type endopeptidase activity"/>
    <property type="evidence" value="ECO:0007669"/>
    <property type="project" value="InterPro"/>
</dbReference>
<evidence type="ECO:0000256" key="4">
    <source>
        <dbReference type="ARBA" id="ARBA00022723"/>
    </source>
</evidence>
<feature type="non-terminal residue" evidence="16">
    <location>
        <position position="1181"/>
    </location>
</feature>